<protein>
    <submittedName>
        <fullName evidence="2">Proline iminopeptidase</fullName>
        <ecNumber evidence="2">3.4.11.5</ecNumber>
    </submittedName>
</protein>
<dbReference type="Pfam" id="PF00561">
    <property type="entry name" value="Abhydrolase_1"/>
    <property type="match status" value="1"/>
</dbReference>
<dbReference type="AlphaFoldDB" id="A0A1X6X9A2"/>
<keyword evidence="3" id="KW-1185">Reference proteome</keyword>
<evidence type="ECO:0000313" key="3">
    <source>
        <dbReference type="Proteomes" id="UP000195981"/>
    </source>
</evidence>
<feature type="domain" description="AB hydrolase-1" evidence="1">
    <location>
        <begin position="2"/>
        <end position="171"/>
    </location>
</feature>
<keyword evidence="2" id="KW-0031">Aminopeptidase</keyword>
<dbReference type="EC" id="3.4.11.5" evidence="2"/>
<keyword evidence="2" id="KW-0645">Protease</keyword>
<sequence length="188" mass="20935">MLGAEIAVRRPAGLASLAICNSPAAMPLWSEAADALRAQLPGEIRDALERHEADGTYDDPEYIAAAHEYDRRHVVRLPEMPQDYVDSVAQMEADPTVYHTMNGPNEFHVIGSLRDWTVVDRLDRIAVPTLVLAGEFDEAQPIVWRPFVERIPDVREAVVPDASHCTHLEKPEEFLGIIAGFLAENDRS</sequence>
<dbReference type="Gene3D" id="3.40.50.1820">
    <property type="entry name" value="alpha/beta hydrolase"/>
    <property type="match status" value="1"/>
</dbReference>
<dbReference type="InterPro" id="IPR000073">
    <property type="entry name" value="AB_hydrolase_1"/>
</dbReference>
<gene>
    <name evidence="2" type="ORF">FM110_13605</name>
</gene>
<organism evidence="2 3">
    <name type="scientific">Brachybacterium nesterenkovii</name>
    <dbReference type="NCBI Taxonomy" id="47847"/>
    <lineage>
        <taxon>Bacteria</taxon>
        <taxon>Bacillati</taxon>
        <taxon>Actinomycetota</taxon>
        <taxon>Actinomycetes</taxon>
        <taxon>Micrococcales</taxon>
        <taxon>Dermabacteraceae</taxon>
        <taxon>Brachybacterium</taxon>
    </lineage>
</organism>
<dbReference type="EMBL" id="FWFG01000119">
    <property type="protein sequence ID" value="SLM95924.1"/>
    <property type="molecule type" value="Genomic_DNA"/>
</dbReference>
<dbReference type="Proteomes" id="UP000195981">
    <property type="component" value="Unassembled WGS sequence"/>
</dbReference>
<dbReference type="GO" id="GO:0004177">
    <property type="term" value="F:aminopeptidase activity"/>
    <property type="evidence" value="ECO:0007669"/>
    <property type="project" value="UniProtKB-KW"/>
</dbReference>
<evidence type="ECO:0000259" key="1">
    <source>
        <dbReference type="Pfam" id="PF00561"/>
    </source>
</evidence>
<name>A0A1X6X9A2_9MICO</name>
<keyword evidence="2" id="KW-0378">Hydrolase</keyword>
<proteinExistence type="predicted"/>
<accession>A0A1X6X9A2</accession>
<dbReference type="SUPFAM" id="SSF53474">
    <property type="entry name" value="alpha/beta-Hydrolases"/>
    <property type="match status" value="1"/>
</dbReference>
<reference evidence="2 3" key="1">
    <citation type="submission" date="2017-02" db="EMBL/GenBank/DDBJ databases">
        <authorList>
            <person name="Peterson S.W."/>
        </authorList>
    </citation>
    <scope>NUCLEOTIDE SEQUENCE [LARGE SCALE GENOMIC DNA]</scope>
    <source>
        <strain evidence="2 3">CIP104813</strain>
    </source>
</reference>
<dbReference type="InterPro" id="IPR029058">
    <property type="entry name" value="AB_hydrolase_fold"/>
</dbReference>
<evidence type="ECO:0000313" key="2">
    <source>
        <dbReference type="EMBL" id="SLM95924.1"/>
    </source>
</evidence>